<dbReference type="Gene3D" id="3.30.360.10">
    <property type="entry name" value="Dihydrodipicolinate Reductase, domain 2"/>
    <property type="match status" value="1"/>
</dbReference>
<organism evidence="4 5">
    <name type="scientific">Microbacterium aurum</name>
    <dbReference type="NCBI Taxonomy" id="36805"/>
    <lineage>
        <taxon>Bacteria</taxon>
        <taxon>Bacillati</taxon>
        <taxon>Actinomycetota</taxon>
        <taxon>Actinomycetes</taxon>
        <taxon>Micrococcales</taxon>
        <taxon>Microbacteriaceae</taxon>
        <taxon>Microbacterium</taxon>
    </lineage>
</organism>
<dbReference type="KEGG" id="maur:BOH66_00820"/>
<protein>
    <submittedName>
        <fullName evidence="4">Oxidoreductase</fullName>
    </submittedName>
</protein>
<dbReference type="SUPFAM" id="SSF55347">
    <property type="entry name" value="Glyceraldehyde-3-phosphate dehydrogenase-like, C-terminal domain"/>
    <property type="match status" value="1"/>
</dbReference>
<dbReference type="InterPro" id="IPR000683">
    <property type="entry name" value="Gfo/Idh/MocA-like_OxRdtase_N"/>
</dbReference>
<evidence type="ECO:0000313" key="5">
    <source>
        <dbReference type="Proteomes" id="UP000187185"/>
    </source>
</evidence>
<dbReference type="RefSeq" id="WP_076688413.1">
    <property type="nucleotide sequence ID" value="NZ_CP018762.1"/>
</dbReference>
<dbReference type="PANTHER" id="PTHR43054">
    <property type="match status" value="1"/>
</dbReference>
<dbReference type="Pfam" id="PF01408">
    <property type="entry name" value="GFO_IDH_MocA"/>
    <property type="match status" value="1"/>
</dbReference>
<gene>
    <name evidence="4" type="ORF">BOH66_00820</name>
</gene>
<evidence type="ECO:0000313" key="4">
    <source>
        <dbReference type="EMBL" id="APZ33001.1"/>
    </source>
</evidence>
<dbReference type="STRING" id="36805.BOH66_00820"/>
<dbReference type="Proteomes" id="UP000187185">
    <property type="component" value="Chromosome"/>
</dbReference>
<sequence>MIRIATIGTSVITETFADAVAAAEVGEGIAITAVTSRDAAKARAFADRIGLTTATATDDLDALLRSGAVDAVYIASPNGAHAAQARTAIAAGVHVFVEKPATTASAEWDELVAAAHAAGVVVFEGMRNVYDPGFAALRDVLPELGTLRRASFSYCQRSARYDRVLAGETPAIFDPALGGGALWDLGVYPISAMVALFGEPDAVAAVSPRIATGVEGAGTALLAYPGAAGDGMIGEVTYSKITRSDVPSEIQGELGTLEIDHIAQPRHLVLTTIDGARREIPIDAAANNMRYEVERFAALVAGADPAADQARTAGVLRVIERIRADGILV</sequence>
<dbReference type="Pfam" id="PF22725">
    <property type="entry name" value="GFO_IDH_MocA_C3"/>
    <property type="match status" value="1"/>
</dbReference>
<dbReference type="SMR" id="A0A1P8U4G4"/>
<feature type="domain" description="Gfo/Idh/MocA-like oxidoreductase N-terminal" evidence="2">
    <location>
        <begin position="2"/>
        <end position="125"/>
    </location>
</feature>
<proteinExistence type="predicted"/>
<accession>A0A1P8U4G4</accession>
<dbReference type="EMBL" id="CP018762">
    <property type="protein sequence ID" value="APZ33001.1"/>
    <property type="molecule type" value="Genomic_DNA"/>
</dbReference>
<dbReference type="OrthoDB" id="9815825at2"/>
<keyword evidence="1" id="KW-0520">NAD</keyword>
<evidence type="ECO:0000259" key="2">
    <source>
        <dbReference type="Pfam" id="PF01408"/>
    </source>
</evidence>
<dbReference type="Gene3D" id="3.40.50.720">
    <property type="entry name" value="NAD(P)-binding Rossmann-like Domain"/>
    <property type="match status" value="1"/>
</dbReference>
<dbReference type="InterPro" id="IPR055170">
    <property type="entry name" value="GFO_IDH_MocA-like_dom"/>
</dbReference>
<name>A0A1P8U4G4_9MICO</name>
<keyword evidence="5" id="KW-1185">Reference proteome</keyword>
<evidence type="ECO:0000256" key="1">
    <source>
        <dbReference type="ARBA" id="ARBA00023027"/>
    </source>
</evidence>
<dbReference type="SUPFAM" id="SSF51735">
    <property type="entry name" value="NAD(P)-binding Rossmann-fold domains"/>
    <property type="match status" value="1"/>
</dbReference>
<dbReference type="GO" id="GO:0000166">
    <property type="term" value="F:nucleotide binding"/>
    <property type="evidence" value="ECO:0007669"/>
    <property type="project" value="InterPro"/>
</dbReference>
<dbReference type="AlphaFoldDB" id="A0A1P8U4G4"/>
<evidence type="ECO:0000259" key="3">
    <source>
        <dbReference type="Pfam" id="PF22725"/>
    </source>
</evidence>
<dbReference type="InterPro" id="IPR036291">
    <property type="entry name" value="NAD(P)-bd_dom_sf"/>
</dbReference>
<reference evidence="4 5" key="1">
    <citation type="submission" date="2016-12" db="EMBL/GenBank/DDBJ databases">
        <title>Complete genome sequence of Microbacterium aurum KACC 15219.</title>
        <authorList>
            <person name="Jung Y."/>
            <person name="Shin J.-H."/>
            <person name="Lee Y.-J."/>
            <person name="Yi H."/>
            <person name="Bahn Y.-S."/>
            <person name="Kim J.F."/>
            <person name="Lee D.-W."/>
        </authorList>
    </citation>
    <scope>NUCLEOTIDE SEQUENCE [LARGE SCALE GENOMIC DNA]</scope>
    <source>
        <strain evidence="4 5">KACC 15219</strain>
    </source>
</reference>
<dbReference type="PANTHER" id="PTHR43054:SF1">
    <property type="entry name" value="SCYLLO-INOSITOL 2-DEHYDROGENASE (NADP(+)) IOLU"/>
    <property type="match status" value="1"/>
</dbReference>
<feature type="domain" description="GFO/IDH/MocA-like oxidoreductase" evidence="3">
    <location>
        <begin position="143"/>
        <end position="258"/>
    </location>
</feature>